<protein>
    <submittedName>
        <fullName evidence="2">Type II toxin-antitoxin system HicB family antitoxin</fullName>
    </submittedName>
</protein>
<evidence type="ECO:0000313" key="3">
    <source>
        <dbReference type="Proteomes" id="UP001195903"/>
    </source>
</evidence>
<organism evidence="2 3">
    <name type="scientific">Shewanella jiangmenensis</name>
    <dbReference type="NCBI Taxonomy" id="2837387"/>
    <lineage>
        <taxon>Bacteria</taxon>
        <taxon>Pseudomonadati</taxon>
        <taxon>Pseudomonadota</taxon>
        <taxon>Gammaproteobacteria</taxon>
        <taxon>Alteromonadales</taxon>
        <taxon>Shewanellaceae</taxon>
        <taxon>Shewanella</taxon>
    </lineage>
</organism>
<evidence type="ECO:0000313" key="2">
    <source>
        <dbReference type="EMBL" id="MBT1446169.1"/>
    </source>
</evidence>
<dbReference type="InterPro" id="IPR051404">
    <property type="entry name" value="TA_system_antitoxin"/>
</dbReference>
<dbReference type="RefSeq" id="WP_214508363.1">
    <property type="nucleotide sequence ID" value="NZ_JAHEPS010000008.1"/>
</dbReference>
<name>A0ABS5V6V0_9GAMM</name>
<dbReference type="EMBL" id="JAHEPS010000008">
    <property type="protein sequence ID" value="MBT1446169.1"/>
    <property type="molecule type" value="Genomic_DNA"/>
</dbReference>
<comment type="caution">
    <text evidence="2">The sequence shown here is derived from an EMBL/GenBank/DDBJ whole genome shotgun (WGS) entry which is preliminary data.</text>
</comment>
<dbReference type="Gene3D" id="3.30.160.250">
    <property type="match status" value="1"/>
</dbReference>
<reference evidence="2 3" key="1">
    <citation type="submission" date="2021-05" db="EMBL/GenBank/DDBJ databases">
        <title>Shewanella sp. JM162201.</title>
        <authorList>
            <person name="Xu S."/>
            <person name="Li A."/>
        </authorList>
    </citation>
    <scope>NUCLEOTIDE SEQUENCE [LARGE SCALE GENOMIC DNA]</scope>
    <source>
        <strain evidence="2 3">JM162201</strain>
    </source>
</reference>
<dbReference type="SUPFAM" id="SSF143100">
    <property type="entry name" value="TTHA1013/TTHA0281-like"/>
    <property type="match status" value="1"/>
</dbReference>
<feature type="domain" description="HicB-like antitoxin of toxin-antitoxin system" evidence="1">
    <location>
        <begin position="5"/>
        <end position="128"/>
    </location>
</feature>
<evidence type="ECO:0000259" key="1">
    <source>
        <dbReference type="Pfam" id="PF15919"/>
    </source>
</evidence>
<dbReference type="PANTHER" id="PTHR34504">
    <property type="entry name" value="ANTITOXIN HICB"/>
    <property type="match status" value="1"/>
</dbReference>
<gene>
    <name evidence="2" type="ORF">KJI95_16855</name>
</gene>
<dbReference type="Pfam" id="PF15919">
    <property type="entry name" value="HicB_lk_antitox"/>
    <property type="match status" value="1"/>
</dbReference>
<keyword evidence="3" id="KW-1185">Reference proteome</keyword>
<sequence>MYRHYPIAIQAGSDDCAYCVIFPDLKGCYSAGDSYAEALSEAKAALEMHLESLADTGETPPPASEIDELIHLAEYRGHHWALLEVDLTPYLGGSEKKNVTLPSLVLKKIDNLVAQEPAYKDRSNFLLIAAMNELQKHRGV</sequence>
<dbReference type="Proteomes" id="UP001195903">
    <property type="component" value="Unassembled WGS sequence"/>
</dbReference>
<proteinExistence type="predicted"/>
<accession>A0ABS5V6V0</accession>
<dbReference type="InterPro" id="IPR035069">
    <property type="entry name" value="TTHA1013/TTHA0281-like"/>
</dbReference>
<dbReference type="PANTHER" id="PTHR34504:SF2">
    <property type="entry name" value="UPF0150 PROTEIN SSL0259"/>
    <property type="match status" value="1"/>
</dbReference>
<dbReference type="InterPro" id="IPR031807">
    <property type="entry name" value="HicB-like"/>
</dbReference>